<keyword evidence="7" id="KW-0963">Cytoplasm</keyword>
<keyword evidence="6 7" id="KW-0067">ATP-binding</keyword>
<dbReference type="SUPFAM" id="SSF54211">
    <property type="entry name" value="Ribosomal protein S5 domain 2-like"/>
    <property type="match status" value="1"/>
</dbReference>
<reference evidence="12" key="1">
    <citation type="journal article" date="2019" name="Int. J. Syst. Evol. Microbiol.">
        <title>The Global Catalogue of Microorganisms (GCM) 10K type strain sequencing project: providing services to taxonomists for standard genome sequencing and annotation.</title>
        <authorList>
            <consortium name="The Broad Institute Genomics Platform"/>
            <consortium name="The Broad Institute Genome Sequencing Center for Infectious Disease"/>
            <person name="Wu L."/>
            <person name="Ma J."/>
        </authorList>
    </citation>
    <scope>NUCLEOTIDE SEQUENCE [LARGE SCALE GENOMIC DNA]</scope>
    <source>
        <strain evidence="12">CGMCC 4.7426</strain>
    </source>
</reference>
<name>A0ABV9DFW4_9BACI</name>
<dbReference type="Pfam" id="PF08544">
    <property type="entry name" value="GHMP_kinases_C"/>
    <property type="match status" value="1"/>
</dbReference>
<keyword evidence="12" id="KW-1185">Reference proteome</keyword>
<organism evidence="11 12">
    <name type="scientific">Virgibacillus kekensis</name>
    <dbReference type="NCBI Taxonomy" id="202261"/>
    <lineage>
        <taxon>Bacteria</taxon>
        <taxon>Bacillati</taxon>
        <taxon>Bacillota</taxon>
        <taxon>Bacilli</taxon>
        <taxon>Bacillales</taxon>
        <taxon>Bacillaceae</taxon>
        <taxon>Virgibacillus</taxon>
    </lineage>
</organism>
<gene>
    <name evidence="7 11" type="primary">thrB</name>
    <name evidence="11" type="ORF">ACFO3D_05680</name>
</gene>
<evidence type="ECO:0000256" key="1">
    <source>
        <dbReference type="ARBA" id="ARBA00022605"/>
    </source>
</evidence>
<keyword evidence="5 7" id="KW-0418">Kinase</keyword>
<feature type="binding site" evidence="7">
    <location>
        <begin position="87"/>
        <end position="97"/>
    </location>
    <ligand>
        <name>ATP</name>
        <dbReference type="ChEBI" id="CHEBI:30616"/>
    </ligand>
</feature>
<sequence>MSPLRITVPASSANIGPGFDSVGVAVSCFLILDVSEQDRWEIRHKSSHLPTFAEYTDHFIYQIARRTAEYHNKELPACKVLVTSEIPLARGFGSSASAALAGIELANQLCDLNLSDSQKLKYGTEIEGHPDNIAPALFGGLMVTAVSHDDQVEYISVPGPELDLIAYIPETELKTEEARRILPENYSRGQAARASSVGNLMIASLLQGDYQLAGRMIELDSFHEPYRAPYIPNYQIIRREASQLGAYGSAISGAGPTMVSFAPKGYGPRIAKHMTTLLPEYKVMPIKIDSKGLQVERVNLQNTIVAE</sequence>
<dbReference type="InterPro" id="IPR000870">
    <property type="entry name" value="Homoserine_kinase"/>
</dbReference>
<dbReference type="SUPFAM" id="SSF55060">
    <property type="entry name" value="GHMP Kinase, C-terminal domain"/>
    <property type="match status" value="1"/>
</dbReference>
<dbReference type="PANTHER" id="PTHR20861">
    <property type="entry name" value="HOMOSERINE/4-DIPHOSPHOCYTIDYL-2-C-METHYL-D-ERYTHRITOL KINASE"/>
    <property type="match status" value="1"/>
</dbReference>
<proteinExistence type="inferred from homology"/>
<dbReference type="InterPro" id="IPR006204">
    <property type="entry name" value="GHMP_kinase_N_dom"/>
</dbReference>
<dbReference type="GO" id="GO:0004413">
    <property type="term" value="F:homoserine kinase activity"/>
    <property type="evidence" value="ECO:0007669"/>
    <property type="project" value="UniProtKB-EC"/>
</dbReference>
<dbReference type="Proteomes" id="UP001595989">
    <property type="component" value="Unassembled WGS sequence"/>
</dbReference>
<evidence type="ECO:0000256" key="6">
    <source>
        <dbReference type="ARBA" id="ARBA00022840"/>
    </source>
</evidence>
<keyword evidence="3 7" id="KW-0791">Threonine biosynthesis</keyword>
<dbReference type="PRINTS" id="PR00958">
    <property type="entry name" value="HOMSERKINASE"/>
</dbReference>
<dbReference type="Gene3D" id="3.30.70.890">
    <property type="entry name" value="GHMP kinase, C-terminal domain"/>
    <property type="match status" value="1"/>
</dbReference>
<evidence type="ECO:0000313" key="12">
    <source>
        <dbReference type="Proteomes" id="UP001595989"/>
    </source>
</evidence>
<comment type="catalytic activity">
    <reaction evidence="7">
        <text>L-homoserine + ATP = O-phospho-L-homoserine + ADP + H(+)</text>
        <dbReference type="Rhea" id="RHEA:13985"/>
        <dbReference type="ChEBI" id="CHEBI:15378"/>
        <dbReference type="ChEBI" id="CHEBI:30616"/>
        <dbReference type="ChEBI" id="CHEBI:57476"/>
        <dbReference type="ChEBI" id="CHEBI:57590"/>
        <dbReference type="ChEBI" id="CHEBI:456216"/>
        <dbReference type="EC" id="2.7.1.39"/>
    </reaction>
</comment>
<comment type="pathway">
    <text evidence="7">Amino-acid biosynthesis; L-threonine biosynthesis; L-threonine from L-aspartate: step 4/5.</text>
</comment>
<evidence type="ECO:0000256" key="4">
    <source>
        <dbReference type="ARBA" id="ARBA00022741"/>
    </source>
</evidence>
<dbReference type="NCBIfam" id="TIGR00191">
    <property type="entry name" value="thrB"/>
    <property type="match status" value="1"/>
</dbReference>
<evidence type="ECO:0000256" key="7">
    <source>
        <dbReference type="HAMAP-Rule" id="MF_00384"/>
    </source>
</evidence>
<dbReference type="Gene3D" id="3.30.230.10">
    <property type="match status" value="1"/>
</dbReference>
<protein>
    <recommendedName>
        <fullName evidence="7 8">Homoserine kinase</fullName>
        <shortName evidence="7">HK</shortName>
        <shortName evidence="7">HSK</shortName>
        <ecNumber evidence="7 8">2.7.1.39</ecNumber>
    </recommendedName>
</protein>
<dbReference type="EC" id="2.7.1.39" evidence="7 8"/>
<comment type="similarity">
    <text evidence="7">Belongs to the GHMP kinase family. Homoserine kinase subfamily.</text>
</comment>
<comment type="subcellular location">
    <subcellularLocation>
        <location evidence="7">Cytoplasm</location>
    </subcellularLocation>
</comment>
<keyword evidence="2 7" id="KW-0808">Transferase</keyword>
<comment type="caution">
    <text evidence="11">The sequence shown here is derived from an EMBL/GenBank/DDBJ whole genome shotgun (WGS) entry which is preliminary data.</text>
</comment>
<evidence type="ECO:0000256" key="3">
    <source>
        <dbReference type="ARBA" id="ARBA00022697"/>
    </source>
</evidence>
<dbReference type="RefSeq" id="WP_390293684.1">
    <property type="nucleotide sequence ID" value="NZ_JBHSFU010000004.1"/>
</dbReference>
<dbReference type="InterPro" id="IPR014721">
    <property type="entry name" value="Ribsml_uS5_D2-typ_fold_subgr"/>
</dbReference>
<feature type="domain" description="GHMP kinase N-terminal" evidence="9">
    <location>
        <begin position="59"/>
        <end position="140"/>
    </location>
</feature>
<dbReference type="InterPro" id="IPR013750">
    <property type="entry name" value="GHMP_kinase_C_dom"/>
</dbReference>
<dbReference type="InterPro" id="IPR020568">
    <property type="entry name" value="Ribosomal_Su5_D2-typ_SF"/>
</dbReference>
<accession>A0ABV9DFW4</accession>
<evidence type="ECO:0000256" key="8">
    <source>
        <dbReference type="NCBIfam" id="TIGR00191"/>
    </source>
</evidence>
<evidence type="ECO:0000259" key="10">
    <source>
        <dbReference type="Pfam" id="PF08544"/>
    </source>
</evidence>
<comment type="function">
    <text evidence="7">Catalyzes the ATP-dependent phosphorylation of L-homoserine to L-homoserine phosphate.</text>
</comment>
<keyword evidence="1 7" id="KW-0028">Amino-acid biosynthesis</keyword>
<dbReference type="HAMAP" id="MF_00384">
    <property type="entry name" value="Homoser_kinase"/>
    <property type="match status" value="1"/>
</dbReference>
<dbReference type="InterPro" id="IPR036554">
    <property type="entry name" value="GHMP_kinase_C_sf"/>
</dbReference>
<evidence type="ECO:0000256" key="5">
    <source>
        <dbReference type="ARBA" id="ARBA00022777"/>
    </source>
</evidence>
<dbReference type="EMBL" id="JBHSFU010000004">
    <property type="protein sequence ID" value="MFC4557699.1"/>
    <property type="molecule type" value="Genomic_DNA"/>
</dbReference>
<dbReference type="PIRSF" id="PIRSF000676">
    <property type="entry name" value="Homoser_kin"/>
    <property type="match status" value="1"/>
</dbReference>
<dbReference type="Pfam" id="PF00288">
    <property type="entry name" value="GHMP_kinases_N"/>
    <property type="match status" value="1"/>
</dbReference>
<feature type="domain" description="GHMP kinase C-terminal" evidence="10">
    <location>
        <begin position="201"/>
        <end position="274"/>
    </location>
</feature>
<evidence type="ECO:0000313" key="11">
    <source>
        <dbReference type="EMBL" id="MFC4557699.1"/>
    </source>
</evidence>
<evidence type="ECO:0000259" key="9">
    <source>
        <dbReference type="Pfam" id="PF00288"/>
    </source>
</evidence>
<keyword evidence="4 7" id="KW-0547">Nucleotide-binding</keyword>
<evidence type="ECO:0000256" key="2">
    <source>
        <dbReference type="ARBA" id="ARBA00022679"/>
    </source>
</evidence>
<dbReference type="PANTHER" id="PTHR20861:SF1">
    <property type="entry name" value="HOMOSERINE KINASE"/>
    <property type="match status" value="1"/>
</dbReference>